<gene>
    <name evidence="1" type="ORF">D5086_0000124940</name>
</gene>
<dbReference type="EMBL" id="RCHU01000355">
    <property type="protein sequence ID" value="TKS06178.1"/>
    <property type="molecule type" value="Genomic_DNA"/>
</dbReference>
<sequence length="105" mass="11513">MKPLFSSFGPLEAWALHYPKYLPTYTRAFKGLPIQTRPALERGRVIKPVNSMPRCNAASFTPSNFPSEQWESQKTRGGAVLAKTDASGLLFTRLSNLVSQLGASG</sequence>
<reference evidence="1" key="1">
    <citation type="submission" date="2018-10" db="EMBL/GenBank/DDBJ databases">
        <title>Population genomic analysis revealed the cold adaptation of white poplar.</title>
        <authorList>
            <person name="Liu Y.-J."/>
        </authorList>
    </citation>
    <scope>NUCLEOTIDE SEQUENCE [LARGE SCALE GENOMIC DNA]</scope>
    <source>
        <strain evidence="1">PAL-ZL1</strain>
    </source>
</reference>
<proteinExistence type="predicted"/>
<organism evidence="1">
    <name type="scientific">Populus alba</name>
    <name type="common">White poplar</name>
    <dbReference type="NCBI Taxonomy" id="43335"/>
    <lineage>
        <taxon>Eukaryota</taxon>
        <taxon>Viridiplantae</taxon>
        <taxon>Streptophyta</taxon>
        <taxon>Embryophyta</taxon>
        <taxon>Tracheophyta</taxon>
        <taxon>Spermatophyta</taxon>
        <taxon>Magnoliopsida</taxon>
        <taxon>eudicotyledons</taxon>
        <taxon>Gunneridae</taxon>
        <taxon>Pentapetalae</taxon>
        <taxon>rosids</taxon>
        <taxon>fabids</taxon>
        <taxon>Malpighiales</taxon>
        <taxon>Salicaceae</taxon>
        <taxon>Saliceae</taxon>
        <taxon>Populus</taxon>
    </lineage>
</organism>
<name>A0A4U5Q7C8_POPAL</name>
<dbReference type="AlphaFoldDB" id="A0A4U5Q7C8"/>
<accession>A0A4U5Q7C8</accession>
<evidence type="ECO:0000313" key="1">
    <source>
        <dbReference type="EMBL" id="TKS06178.1"/>
    </source>
</evidence>
<comment type="caution">
    <text evidence="1">The sequence shown here is derived from an EMBL/GenBank/DDBJ whole genome shotgun (WGS) entry which is preliminary data.</text>
</comment>
<protein>
    <submittedName>
        <fullName evidence="1">Uncharacterized protein</fullName>
    </submittedName>
</protein>